<evidence type="ECO:0000313" key="2">
    <source>
        <dbReference type="Proteomes" id="UP000028709"/>
    </source>
</evidence>
<dbReference type="OrthoDB" id="155998at2"/>
<dbReference type="KEGG" id="cpip:CJF12_06395"/>
<reference evidence="1 2" key="1">
    <citation type="submission" date="2014-07" db="EMBL/GenBank/DDBJ databases">
        <title>Genome of Chryseobacterium piperi CTM.</title>
        <authorList>
            <person name="Pipes S.E."/>
            <person name="Stropko S.J."/>
            <person name="Newman J.D."/>
        </authorList>
    </citation>
    <scope>NUCLEOTIDE SEQUENCE [LARGE SCALE GENOMIC DNA]</scope>
    <source>
        <strain evidence="1 2">CTM</strain>
    </source>
</reference>
<dbReference type="PANTHER" id="PTHR38600:SF2">
    <property type="entry name" value="SLL0088 PROTEIN"/>
    <property type="match status" value="1"/>
</dbReference>
<dbReference type="InterPro" id="IPR036388">
    <property type="entry name" value="WH-like_DNA-bd_sf"/>
</dbReference>
<keyword evidence="2" id="KW-1185">Reference proteome</keyword>
<proteinExistence type="predicted"/>
<dbReference type="AlphaFoldDB" id="A0A086ALY6"/>
<gene>
    <name evidence="1" type="ORF">IQ37_16995</name>
</gene>
<sequence>MKKPAADRILMFLKMRGEATSQLIAKELEITKEGARKHLLNLAQEGLIESVAKSEGVGRPSTYYMLTEKGLSQFPDTHADITVQLLKSVKNLLGENALDLLINDREKNTYQRYEKALHKASTLEQRLDILAKIRSEEGYMAEWMKEDKDYFLIENHCPICAAATECQGFCRAELSNFQNLIGSEYKVERIKHILSGGQRCVYRISG</sequence>
<dbReference type="eggNOG" id="COG2345">
    <property type="taxonomic scope" value="Bacteria"/>
</dbReference>
<dbReference type="RefSeq" id="WP_034687175.1">
    <property type="nucleotide sequence ID" value="NZ_CP023049.2"/>
</dbReference>
<evidence type="ECO:0000313" key="1">
    <source>
        <dbReference type="EMBL" id="KFF17700.1"/>
    </source>
</evidence>
<dbReference type="PANTHER" id="PTHR38600">
    <property type="entry name" value="TRANSCRIPTIONAL REGULATORY PROTEIN"/>
    <property type="match status" value="1"/>
</dbReference>
<comment type="caution">
    <text evidence="1">The sequence shown here is derived from an EMBL/GenBank/DDBJ whole genome shotgun (WGS) entry which is preliminary data.</text>
</comment>
<dbReference type="SUPFAM" id="SSF46785">
    <property type="entry name" value="Winged helix' DNA-binding domain"/>
    <property type="match status" value="1"/>
</dbReference>
<protein>
    <submittedName>
        <fullName evidence="1">Transcriptional regulator</fullName>
    </submittedName>
</protein>
<name>A0A086ALY6_9FLAO</name>
<organism evidence="1 2">
    <name type="scientific">Chryseobacterium piperi</name>
    <dbReference type="NCBI Taxonomy" id="558152"/>
    <lineage>
        <taxon>Bacteria</taxon>
        <taxon>Pseudomonadati</taxon>
        <taxon>Bacteroidota</taxon>
        <taxon>Flavobacteriia</taxon>
        <taxon>Flavobacteriales</taxon>
        <taxon>Weeksellaceae</taxon>
        <taxon>Chryseobacterium group</taxon>
        <taxon>Chryseobacterium</taxon>
    </lineage>
</organism>
<dbReference type="Gene3D" id="1.10.10.10">
    <property type="entry name" value="Winged helix-like DNA-binding domain superfamily/Winged helix DNA-binding domain"/>
    <property type="match status" value="1"/>
</dbReference>
<dbReference type="Proteomes" id="UP000028709">
    <property type="component" value="Unassembled WGS sequence"/>
</dbReference>
<dbReference type="EMBL" id="JPRJ01000044">
    <property type="protein sequence ID" value="KFF17700.1"/>
    <property type="molecule type" value="Genomic_DNA"/>
</dbReference>
<dbReference type="InterPro" id="IPR036390">
    <property type="entry name" value="WH_DNA-bd_sf"/>
</dbReference>
<dbReference type="STRING" id="558152.IQ37_16995"/>
<accession>A0A086ALY6</accession>